<evidence type="ECO:0000313" key="2">
    <source>
        <dbReference type="EMBL" id="ATW25486.1"/>
    </source>
</evidence>
<dbReference type="InterPro" id="IPR018768">
    <property type="entry name" value="DUF2344"/>
</dbReference>
<reference evidence="2 3" key="1">
    <citation type="submission" date="2016-10" db="EMBL/GenBank/DDBJ databases">
        <title>Complete Genome Sequence of Peptococcaceae strain DCMF.</title>
        <authorList>
            <person name="Edwards R.J."/>
            <person name="Holland S.I."/>
            <person name="Deshpande N.P."/>
            <person name="Wong Y.K."/>
            <person name="Ertan H."/>
            <person name="Manefield M."/>
            <person name="Russell T.L."/>
            <person name="Lee M.J."/>
        </authorList>
    </citation>
    <scope>NUCLEOTIDE SEQUENCE [LARGE SCALE GENOMIC DNA]</scope>
    <source>
        <strain evidence="2 3">DCMF</strain>
    </source>
</reference>
<protein>
    <recommendedName>
        <fullName evidence="1">DUF2344 domain-containing protein</fullName>
    </recommendedName>
</protein>
<dbReference type="NCBIfam" id="TIGR03936">
    <property type="entry name" value="sam_1_link_chp"/>
    <property type="match status" value="1"/>
</dbReference>
<dbReference type="EMBL" id="CP017634">
    <property type="protein sequence ID" value="ATW25486.1"/>
    <property type="molecule type" value="Genomic_DNA"/>
</dbReference>
<proteinExistence type="predicted"/>
<evidence type="ECO:0000259" key="1">
    <source>
        <dbReference type="Pfam" id="PF10105"/>
    </source>
</evidence>
<feature type="domain" description="DUF2344" evidence="1">
    <location>
        <begin position="4"/>
        <end position="190"/>
    </location>
</feature>
<sequence length="224" mass="24991">MILLRSCFEVTGRIRFLSHLDLLKVLERALRRADLPVAFSQGFNPHPKIAFGSARAVGLASECEYFDVELDRYVPPADFRQRLQEQCPCGLVIKETREISPASPPLMAVINCASYRVMVQSPFPFTQEELDQKMDRLFDKKEIVVERVSPKGRKTYDIRPGIFSLTAQALPEGALFHMDVAVGNEGNVRPGEVITALALEGEMGAITRTGLFIRNVGGEKVAPW</sequence>
<gene>
    <name evidence="2" type="ORF">DCMF_12500</name>
</gene>
<keyword evidence="3" id="KW-1185">Reference proteome</keyword>
<dbReference type="AlphaFoldDB" id="A0A3G1KSS8"/>
<evidence type="ECO:0000313" key="3">
    <source>
        <dbReference type="Proteomes" id="UP000323521"/>
    </source>
</evidence>
<dbReference type="RefSeq" id="WP_214659310.1">
    <property type="nucleotide sequence ID" value="NZ_CP017634.1"/>
</dbReference>
<accession>A0A3G1KSS8</accession>
<organism evidence="2 3">
    <name type="scientific">Formimonas warabiya</name>
    <dbReference type="NCBI Taxonomy" id="1761012"/>
    <lineage>
        <taxon>Bacteria</taxon>
        <taxon>Bacillati</taxon>
        <taxon>Bacillota</taxon>
        <taxon>Clostridia</taxon>
        <taxon>Eubacteriales</taxon>
        <taxon>Peptococcaceae</taxon>
        <taxon>Candidatus Formimonas</taxon>
    </lineage>
</organism>
<dbReference type="Proteomes" id="UP000323521">
    <property type="component" value="Chromosome"/>
</dbReference>
<name>A0A3G1KSS8_FORW1</name>
<dbReference type="Pfam" id="PF10105">
    <property type="entry name" value="DUF2344"/>
    <property type="match status" value="1"/>
</dbReference>
<dbReference type="KEGG" id="fwa:DCMF_12500"/>